<keyword evidence="9" id="KW-0963">Cytoplasm</keyword>
<evidence type="ECO:0000256" key="17">
    <source>
        <dbReference type="ARBA" id="ARBA00022989"/>
    </source>
</evidence>
<dbReference type="CDD" id="cd11289">
    <property type="entry name" value="gelsolin_S2_like"/>
    <property type="match status" value="1"/>
</dbReference>
<dbReference type="GO" id="GO:0009986">
    <property type="term" value="C:cell surface"/>
    <property type="evidence" value="ECO:0007669"/>
    <property type="project" value="TreeGrafter"/>
</dbReference>
<dbReference type="GO" id="GO:0008305">
    <property type="term" value="C:integrin complex"/>
    <property type="evidence" value="ECO:0007669"/>
    <property type="project" value="TreeGrafter"/>
</dbReference>
<dbReference type="Gene3D" id="3.40.50.410">
    <property type="entry name" value="von Willebrand factor, type A domain"/>
    <property type="match status" value="1"/>
</dbReference>
<dbReference type="SUPFAM" id="SSF53300">
    <property type="entry name" value="vWA-like"/>
    <property type="match status" value="1"/>
</dbReference>
<dbReference type="Gene3D" id="4.10.1240.30">
    <property type="match status" value="1"/>
</dbReference>
<dbReference type="GO" id="GO:0007229">
    <property type="term" value="P:integrin-mediated signaling pathway"/>
    <property type="evidence" value="ECO:0007669"/>
    <property type="project" value="UniProtKB-KW"/>
</dbReference>
<dbReference type="PRINTS" id="PR01186">
    <property type="entry name" value="INTEGRINB"/>
</dbReference>
<dbReference type="CDD" id="cd11290">
    <property type="entry name" value="gelsolin_S1_like"/>
    <property type="match status" value="1"/>
</dbReference>
<dbReference type="InterPro" id="IPR029006">
    <property type="entry name" value="ADF-H/Gelsolin-like_dom_sf"/>
</dbReference>
<dbReference type="InterPro" id="IPR002049">
    <property type="entry name" value="LE_dom"/>
</dbReference>
<keyword evidence="19" id="KW-0472">Membrane</keyword>
<keyword evidence="10" id="KW-0245">EGF-like domain</keyword>
<dbReference type="CDD" id="cd11292">
    <property type="entry name" value="gelsolin_S3_like"/>
    <property type="match status" value="1"/>
</dbReference>
<dbReference type="FunFam" id="3.40.50.410:FF:000002">
    <property type="entry name" value="Integrin beta"/>
    <property type="match status" value="1"/>
</dbReference>
<keyword evidence="30" id="KW-1185">Reference proteome</keyword>
<keyword evidence="22" id="KW-0009">Actin-binding</keyword>
<evidence type="ECO:0000313" key="30">
    <source>
        <dbReference type="Proteomes" id="UP000727407"/>
    </source>
</evidence>
<evidence type="ECO:0000256" key="26">
    <source>
        <dbReference type="SAM" id="SignalP"/>
    </source>
</evidence>
<dbReference type="FunFam" id="3.40.20.10:FF:000001">
    <property type="entry name" value="Gelsolin"/>
    <property type="match status" value="1"/>
</dbReference>
<dbReference type="SUPFAM" id="SSF69687">
    <property type="entry name" value="Integrin beta tail domain"/>
    <property type="match status" value="1"/>
</dbReference>
<feature type="domain" description="Integrin beta subunit tail" evidence="28">
    <location>
        <begin position="618"/>
        <end position="697"/>
    </location>
</feature>
<dbReference type="Pfam" id="PF00626">
    <property type="entry name" value="Gelsolin"/>
    <property type="match status" value="6"/>
</dbReference>
<reference evidence="29" key="1">
    <citation type="submission" date="2020-07" db="EMBL/GenBank/DDBJ databases">
        <title>Clarias magur genome sequencing, assembly and annotation.</title>
        <authorList>
            <person name="Kushwaha B."/>
            <person name="Kumar R."/>
            <person name="Das P."/>
            <person name="Joshi C.G."/>
            <person name="Kumar D."/>
            <person name="Nagpure N.S."/>
            <person name="Pandey M."/>
            <person name="Agarwal S."/>
            <person name="Srivastava S."/>
            <person name="Singh M."/>
            <person name="Sahoo L."/>
            <person name="Jayasankar P."/>
            <person name="Meher P.K."/>
            <person name="Koringa P.G."/>
            <person name="Iquebal M.A."/>
            <person name="Das S.P."/>
            <person name="Bit A."/>
            <person name="Patnaik S."/>
            <person name="Patel N."/>
            <person name="Shah T.M."/>
            <person name="Hinsu A."/>
            <person name="Jena J.K."/>
        </authorList>
    </citation>
    <scope>NUCLEOTIDE SEQUENCE</scope>
    <source>
        <strain evidence="29">CIFAMagur01</strain>
        <tissue evidence="29">Testis</tissue>
    </source>
</reference>
<dbReference type="SMART" id="SM00187">
    <property type="entry name" value="INB"/>
    <property type="match status" value="1"/>
</dbReference>
<evidence type="ECO:0000256" key="15">
    <source>
        <dbReference type="ARBA" id="ARBA00022842"/>
    </source>
</evidence>
<dbReference type="InterPro" id="IPR015812">
    <property type="entry name" value="Integrin_bsu"/>
</dbReference>
<evidence type="ECO:0000256" key="4">
    <source>
        <dbReference type="ARBA" id="ARBA00004397"/>
    </source>
</evidence>
<keyword evidence="24" id="KW-0968">Cytoplasmic vesicle</keyword>
<dbReference type="PROSITE" id="PS52047">
    <property type="entry name" value="I_EGF_2"/>
    <property type="match status" value="1"/>
</dbReference>
<proteinExistence type="inferred from homology"/>
<evidence type="ECO:0000256" key="2">
    <source>
        <dbReference type="ARBA" id="ARBA00004251"/>
    </source>
</evidence>
<evidence type="ECO:0000256" key="9">
    <source>
        <dbReference type="ARBA" id="ARBA00022490"/>
    </source>
</evidence>
<dbReference type="SUPFAM" id="SSF55753">
    <property type="entry name" value="Actin depolymerizing proteins"/>
    <property type="match status" value="4"/>
</dbReference>
<keyword evidence="17" id="KW-1133">Transmembrane helix</keyword>
<dbReference type="Pfam" id="PF17205">
    <property type="entry name" value="PSI_integrin"/>
    <property type="match status" value="1"/>
</dbReference>
<keyword evidence="20" id="KW-1015">Disulfide bond</keyword>
<comment type="caution">
    <text evidence="29">The sequence shown here is derived from an EMBL/GenBank/DDBJ whole genome shotgun (WGS) entry which is preliminary data.</text>
</comment>
<gene>
    <name evidence="29" type="primary">vil1</name>
    <name evidence="29" type="ORF">DAT39_019597</name>
</gene>
<dbReference type="Pfam" id="PF23105">
    <property type="entry name" value="EGF_integrin"/>
    <property type="match status" value="1"/>
</dbReference>
<comment type="similarity">
    <text evidence="5 25">Belongs to the integrin beta chain family.</text>
</comment>
<dbReference type="Pfam" id="PF07965">
    <property type="entry name" value="Integrin_B_tail"/>
    <property type="match status" value="1"/>
</dbReference>
<dbReference type="SUPFAM" id="SSF103575">
    <property type="entry name" value="Plexin repeat"/>
    <property type="match status" value="1"/>
</dbReference>
<name>A0A8J4U7V9_CLAMG</name>
<dbReference type="GO" id="GO:0051693">
    <property type="term" value="P:actin filament capping"/>
    <property type="evidence" value="ECO:0007669"/>
    <property type="project" value="UniProtKB-KW"/>
</dbReference>
<dbReference type="Gene3D" id="2.60.40.1510">
    <property type="entry name" value="ntegrin, alpha v. Chain A, domain 3"/>
    <property type="match status" value="1"/>
</dbReference>
<accession>A0A8J4U7V9</accession>
<comment type="similarity">
    <text evidence="6">Belongs to the villin/gelsolin family.</text>
</comment>
<evidence type="ECO:0000256" key="20">
    <source>
        <dbReference type="ARBA" id="ARBA00023157"/>
    </source>
</evidence>
<dbReference type="SMART" id="SM00262">
    <property type="entry name" value="GEL"/>
    <property type="match status" value="6"/>
</dbReference>
<sequence>MRIILLLLFGQYVYAQEECIKSSVVSCDDCIKSGPGCTWCQDLNFTKPGEPEAVRCDTETKLKEKGCPTSRIVNPRSYAIHKLNKPLSGSGKDPVQLQPQEIKLDLRPGEAFTFQLKFKRAQGYPVDLYYLMDLSYSMDDDLKNVKDLGKNILLKLKDITGTARIGFGSFVDKTLLPFTDTNEEKLKKPCPAKAKECQPAFGYKHVLSLTEDGGLFTQMVSKQQISGNLDSPEGGLDAIMQVVTCVDKIGWGNSTRLLVLATDAGFHMAGDGKLAGILEPNQETCQLDHNQMYSMSNTWDYPSVGQIARKLEEQNIQPIFAVTEDVSLIYKELSKLIPKSEVGVLSKDSGNVVNLIVDAYNKLSSNIIVTHDALPEDISVTYTSNCKGGERPSEKGTCNNVGIGKEVIFNVTVKAAKCLDTLKTFNIGPLGFNEKLKVLVTTRCKCECDNPSNVHKYCNNQGSIVCGTCSCNSGYLGQRCECSLGKKDEAALKAQCRKDNGTECEGRGDCECGVCKCHQSEGGKSYYGTHCECDDEHCEKYKNKLCGGNGDCRCGTCKCHDSYEGAACHCKKSDQGCMPIGSETACYGRGKCVCDTCECERGYKGRYCASCTTCELPCQELGNCVECQIFNTGPFQKTCAENCAQHTIRKAANLGDKKCQVKDAEGCWMIFSINELDGFDKYNIKVLENKECPEGPNVPLIVGGSLAGVALIGLLLLILIKALFYFKDLKEWKRFEKEMQRSKWAQDSDSAVGIMPQVQVKTEVKKVLNKTTPGLQIWRVEKMELVPCPTKTHGQFYEGDSYLILHTQKTSSVFTYDIHFWLGKATSVDEQGAAAIYATMMDEHLGGVAVQHRETQGYESPTFQGYFKQGIIYKKGGVASGMKQVETNTYNVRRLLHVKGKKNVVAGEVDMTWNSFNKGDVFLLDLGNLIIQWNGPHSNRMERLKGMNLAKDIRDRERGGRAQVTVVEGDNESACEESMKLMTQALGEKRNIKEAIADEMVDEKLKSSIKLFHISDAEGSLVVQEVAVKPLTQDLLNPDDCYLLDQGGIRIFIWKGRGSSKKERTESLEKAEAYKKAKGYPPSTYVETVNDGSESSVFKQLFQKWTVKGQSTGLGTTHTVGKIAKVEQIKFDATSMHARPDIAAQQKMVDDGSGEAEVWRIEDNELVPVEKKWLGHFYGGDCYLILYKYEVNNKMHYILYIWQGRHASTAELTASAYQAVILDTKYNGEPVQVRVPMGKEPMHLMAIFKGRMVIYEEGSSKDNASYGPSGPRLFHVHGSNEFNTRAVEVVARSSSLNSNDVFVLSTPNCCYLWYGKGCSGDEREMGKSLADIISKREKHVIAEGQEPADFWLNLGGKSQYASGKRLQDETSQVNPRLFECSNQTGRFIATEITNFDQTDLDEDDIMLLDAWDQIFLWIGKGSNDTEKKEAVVTAQEYLKSHPAGRDPDTPILVVKQGFEPPTFTGWFFAWDPHMWSGGKSYEQLKSELGDSADIIKITVDLTNSYTNSNNSGKVPLSPTTLPRYPAAKLVNCPVDELPQGVDHARRE</sequence>
<dbReference type="InterPro" id="IPR012896">
    <property type="entry name" value="Integrin_bsu_tail"/>
</dbReference>
<dbReference type="GO" id="GO:0007159">
    <property type="term" value="P:leukocyte cell-cell adhesion"/>
    <property type="evidence" value="ECO:0007669"/>
    <property type="project" value="TreeGrafter"/>
</dbReference>
<keyword evidence="21" id="KW-0325">Glycoprotein</keyword>
<dbReference type="GO" id="GO:0005856">
    <property type="term" value="C:cytoskeleton"/>
    <property type="evidence" value="ECO:0007669"/>
    <property type="project" value="UniProtKB-SubCell"/>
</dbReference>
<dbReference type="InterPro" id="IPR036180">
    <property type="entry name" value="Gelsolin-like_dom_sf"/>
</dbReference>
<dbReference type="CDD" id="cd11288">
    <property type="entry name" value="gelsolin_S5_like"/>
    <property type="match status" value="1"/>
</dbReference>
<evidence type="ECO:0000256" key="21">
    <source>
        <dbReference type="ARBA" id="ARBA00023180"/>
    </source>
</evidence>
<dbReference type="PROSITE" id="PS00243">
    <property type="entry name" value="I_EGF_1"/>
    <property type="match status" value="2"/>
</dbReference>
<dbReference type="GO" id="GO:0005789">
    <property type="term" value="C:endoplasmic reticulum membrane"/>
    <property type="evidence" value="ECO:0007669"/>
    <property type="project" value="UniProtKB-SubCell"/>
</dbReference>
<feature type="signal peptide" evidence="26">
    <location>
        <begin position="1"/>
        <end position="15"/>
    </location>
</feature>
<evidence type="ECO:0000256" key="13">
    <source>
        <dbReference type="ARBA" id="ARBA00022737"/>
    </source>
</evidence>
<dbReference type="Gene3D" id="3.30.1680.10">
    <property type="entry name" value="ligand-binding face of the semaphorins, domain 2"/>
    <property type="match status" value="1"/>
</dbReference>
<evidence type="ECO:0000256" key="11">
    <source>
        <dbReference type="ARBA" id="ARBA00022692"/>
    </source>
</evidence>
<evidence type="ECO:0000256" key="1">
    <source>
        <dbReference type="ARBA" id="ARBA00004245"/>
    </source>
</evidence>
<keyword evidence="14" id="KW-0106">Calcium</keyword>
<evidence type="ECO:0000313" key="29">
    <source>
        <dbReference type="EMBL" id="KAF5890707.1"/>
    </source>
</evidence>
<evidence type="ECO:0000256" key="12">
    <source>
        <dbReference type="ARBA" id="ARBA00022729"/>
    </source>
</evidence>
<dbReference type="PANTHER" id="PTHR10082">
    <property type="entry name" value="INTEGRIN BETA SUBUNIT"/>
    <property type="match status" value="1"/>
</dbReference>
<dbReference type="GO" id="GO:0033627">
    <property type="term" value="P:cell adhesion mediated by integrin"/>
    <property type="evidence" value="ECO:0007669"/>
    <property type="project" value="TreeGrafter"/>
</dbReference>
<evidence type="ECO:0000256" key="5">
    <source>
        <dbReference type="ARBA" id="ARBA00007449"/>
    </source>
</evidence>
<dbReference type="Pfam" id="PF00362">
    <property type="entry name" value="Integrin_beta"/>
    <property type="match status" value="1"/>
</dbReference>
<organism evidence="29 30">
    <name type="scientific">Clarias magur</name>
    <name type="common">Asian catfish</name>
    <name type="synonym">Macropteronotus magur</name>
    <dbReference type="NCBI Taxonomy" id="1594786"/>
    <lineage>
        <taxon>Eukaryota</taxon>
        <taxon>Metazoa</taxon>
        <taxon>Chordata</taxon>
        <taxon>Craniata</taxon>
        <taxon>Vertebrata</taxon>
        <taxon>Euteleostomi</taxon>
        <taxon>Actinopterygii</taxon>
        <taxon>Neopterygii</taxon>
        <taxon>Teleostei</taxon>
        <taxon>Ostariophysi</taxon>
        <taxon>Siluriformes</taxon>
        <taxon>Clariidae</taxon>
        <taxon>Clarias</taxon>
    </lineage>
</organism>
<dbReference type="GO" id="GO:0012507">
    <property type="term" value="C:ER to Golgi transport vesicle membrane"/>
    <property type="evidence" value="ECO:0007669"/>
    <property type="project" value="UniProtKB-SubCell"/>
</dbReference>
<evidence type="ECO:0000256" key="25">
    <source>
        <dbReference type="RuleBase" id="RU000633"/>
    </source>
</evidence>
<evidence type="ECO:0000256" key="22">
    <source>
        <dbReference type="ARBA" id="ARBA00023203"/>
    </source>
</evidence>
<protein>
    <recommendedName>
        <fullName evidence="25">Integrin beta</fullName>
    </recommendedName>
</protein>
<evidence type="ECO:0000256" key="10">
    <source>
        <dbReference type="ARBA" id="ARBA00022536"/>
    </source>
</evidence>
<dbReference type="Gene3D" id="3.40.20.10">
    <property type="entry name" value="Severin"/>
    <property type="match status" value="6"/>
</dbReference>
<dbReference type="InterPro" id="IPR036465">
    <property type="entry name" value="vWFA_dom_sf"/>
</dbReference>
<evidence type="ECO:0000256" key="14">
    <source>
        <dbReference type="ARBA" id="ARBA00022837"/>
    </source>
</evidence>
<feature type="chain" id="PRO_5035168428" description="Integrin beta" evidence="26">
    <location>
        <begin position="16"/>
        <end position="1547"/>
    </location>
</feature>
<keyword evidence="12 26" id="KW-0732">Signal</keyword>
<dbReference type="GO" id="GO:0001540">
    <property type="term" value="F:amyloid-beta binding"/>
    <property type="evidence" value="ECO:0007669"/>
    <property type="project" value="TreeGrafter"/>
</dbReference>
<dbReference type="InterPro" id="IPR057243">
    <property type="entry name" value="Integrin_I-EGF_CS"/>
</dbReference>
<dbReference type="GO" id="GO:0019901">
    <property type="term" value="F:protein kinase binding"/>
    <property type="evidence" value="ECO:0007669"/>
    <property type="project" value="TreeGrafter"/>
</dbReference>
<keyword evidence="23" id="KW-0206">Cytoskeleton</keyword>
<keyword evidence="18 25" id="KW-0401">Integrin</keyword>
<dbReference type="GO" id="GO:0007160">
    <property type="term" value="P:cell-matrix adhesion"/>
    <property type="evidence" value="ECO:0007669"/>
    <property type="project" value="TreeGrafter"/>
</dbReference>
<dbReference type="SMART" id="SM01242">
    <property type="entry name" value="Integrin_B_tail"/>
    <property type="match status" value="1"/>
</dbReference>
<evidence type="ECO:0000259" key="28">
    <source>
        <dbReference type="SMART" id="SM01242"/>
    </source>
</evidence>
<evidence type="ECO:0000256" key="6">
    <source>
        <dbReference type="ARBA" id="ARBA00008418"/>
    </source>
</evidence>
<dbReference type="SUPFAM" id="SSF57196">
    <property type="entry name" value="EGF/Laminin"/>
    <property type="match status" value="1"/>
</dbReference>
<keyword evidence="13" id="KW-0677">Repeat</keyword>
<dbReference type="InterPro" id="IPR002369">
    <property type="entry name" value="Integrin_bsu_VWA"/>
</dbReference>
<feature type="domain" description="Integrin beta subunit VWA" evidence="27">
    <location>
        <begin position="26"/>
        <end position="446"/>
    </location>
</feature>
<dbReference type="SUPFAM" id="SSF69179">
    <property type="entry name" value="Integrin domains"/>
    <property type="match status" value="1"/>
</dbReference>
<dbReference type="Gene3D" id="1.20.5.100">
    <property type="entry name" value="Cytochrome c1, transmembrane anchor, C-terminal"/>
    <property type="match status" value="1"/>
</dbReference>
<keyword evidence="15" id="KW-0460">Magnesium</keyword>
<dbReference type="FunFam" id="2.10.25.10:FF:000995">
    <property type="entry name" value="Integrin beta"/>
    <property type="match status" value="1"/>
</dbReference>
<evidence type="ECO:0000256" key="19">
    <source>
        <dbReference type="ARBA" id="ARBA00023136"/>
    </source>
</evidence>
<dbReference type="GO" id="GO:0005178">
    <property type="term" value="F:integrin binding"/>
    <property type="evidence" value="ECO:0007669"/>
    <property type="project" value="TreeGrafter"/>
</dbReference>
<dbReference type="GO" id="GO:0005925">
    <property type="term" value="C:focal adhesion"/>
    <property type="evidence" value="ECO:0007669"/>
    <property type="project" value="TreeGrafter"/>
</dbReference>
<evidence type="ECO:0000256" key="3">
    <source>
        <dbReference type="ARBA" id="ARBA00004299"/>
    </source>
</evidence>
<evidence type="ECO:0000256" key="18">
    <source>
        <dbReference type="ARBA" id="ARBA00023037"/>
    </source>
</evidence>
<dbReference type="FunFam" id="3.40.20.10:FF:000004">
    <property type="entry name" value="Gelsolin"/>
    <property type="match status" value="1"/>
</dbReference>
<feature type="non-terminal residue" evidence="29">
    <location>
        <position position="1"/>
    </location>
</feature>
<keyword evidence="16 25" id="KW-0130">Cell adhesion</keyword>
<dbReference type="PANTHER" id="PTHR10082:SF15">
    <property type="entry name" value="INTEGRIN BETA-2"/>
    <property type="match status" value="1"/>
</dbReference>
<dbReference type="FunFam" id="3.40.20.10:FF:000005">
    <property type="entry name" value="Gelsolin"/>
    <property type="match status" value="1"/>
</dbReference>
<evidence type="ECO:0000256" key="16">
    <source>
        <dbReference type="ARBA" id="ARBA00022889"/>
    </source>
</evidence>
<dbReference type="InterPro" id="IPR007123">
    <property type="entry name" value="Gelsolin-like_dom"/>
</dbReference>
<comment type="subcellular location">
    <subcellularLocation>
        <location evidence="2 25">Cell membrane</location>
        <topology evidence="2 25">Single-pass type I membrane protein</topology>
    </subcellularLocation>
    <subcellularLocation>
        <location evidence="1">Cytoplasm</location>
        <location evidence="1">Cytoskeleton</location>
    </subcellularLocation>
    <subcellularLocation>
        <location evidence="3">Cytoplasmic vesicle</location>
        <location evidence="3">COPII-coated vesicle membrane</location>
        <topology evidence="3">Peripheral membrane protein</topology>
        <orientation evidence="3">Cytoplasmic side</orientation>
    </subcellularLocation>
    <subcellularLocation>
        <location evidence="4">Endoplasmic reticulum membrane</location>
        <topology evidence="4">Peripheral membrane protein</topology>
        <orientation evidence="4">Cytoplasmic side</orientation>
    </subcellularLocation>
</comment>
<dbReference type="OrthoDB" id="6375767at2759"/>
<dbReference type="InterPro" id="IPR036349">
    <property type="entry name" value="Integrin_bsu_tail_dom_sf"/>
</dbReference>
<dbReference type="FunFam" id="2.10.25.10:FF:000785">
    <property type="entry name" value="Integrin beta"/>
    <property type="match status" value="1"/>
</dbReference>
<keyword evidence="8" id="KW-1003">Cell membrane</keyword>
<evidence type="ECO:0000256" key="23">
    <source>
        <dbReference type="ARBA" id="ARBA00023212"/>
    </source>
</evidence>
<dbReference type="SUPFAM" id="SSF82754">
    <property type="entry name" value="C-terminal, gelsolin-like domain of Sec23/24"/>
    <property type="match status" value="2"/>
</dbReference>
<dbReference type="CDD" id="cd00055">
    <property type="entry name" value="EGF_Lam"/>
    <property type="match status" value="1"/>
</dbReference>
<evidence type="ECO:0000256" key="24">
    <source>
        <dbReference type="ARBA" id="ARBA00023329"/>
    </source>
</evidence>
<dbReference type="GO" id="GO:0051015">
    <property type="term" value="F:actin filament binding"/>
    <property type="evidence" value="ECO:0007669"/>
    <property type="project" value="InterPro"/>
</dbReference>
<evidence type="ECO:0000259" key="27">
    <source>
        <dbReference type="SMART" id="SM00187"/>
    </source>
</evidence>
<dbReference type="FunFam" id="3.40.20.10:FF:000002">
    <property type="entry name" value="Gelsolin"/>
    <property type="match status" value="1"/>
</dbReference>
<dbReference type="InterPro" id="IPR033760">
    <property type="entry name" value="Integrin_beta_N"/>
</dbReference>
<evidence type="ECO:0000256" key="7">
    <source>
        <dbReference type="ARBA" id="ARBA00022467"/>
    </source>
</evidence>
<dbReference type="CDD" id="cd11293">
    <property type="entry name" value="gelsolin_S4_like"/>
    <property type="match status" value="1"/>
</dbReference>
<dbReference type="InterPro" id="IPR057073">
    <property type="entry name" value="EGF_integrin_2"/>
</dbReference>
<dbReference type="CDD" id="cd11291">
    <property type="entry name" value="gelsolin_S6_like"/>
    <property type="match status" value="1"/>
</dbReference>
<dbReference type="InterPro" id="IPR032695">
    <property type="entry name" value="Integrin_dom_sf"/>
</dbReference>
<dbReference type="FunFam" id="3.40.20.10:FF:000027">
    <property type="entry name" value="Villin 1"/>
    <property type="match status" value="1"/>
</dbReference>
<dbReference type="Gene3D" id="2.10.25.10">
    <property type="entry name" value="Laminin"/>
    <property type="match status" value="3"/>
</dbReference>
<keyword evidence="7" id="KW-0117">Actin capping</keyword>
<dbReference type="EMBL" id="QNUK01000658">
    <property type="protein sequence ID" value="KAF5890707.1"/>
    <property type="molecule type" value="Genomic_DNA"/>
</dbReference>
<dbReference type="Proteomes" id="UP000727407">
    <property type="component" value="Unassembled WGS sequence"/>
</dbReference>
<dbReference type="GO" id="GO:0030593">
    <property type="term" value="P:neutrophil chemotaxis"/>
    <property type="evidence" value="ECO:0007669"/>
    <property type="project" value="TreeGrafter"/>
</dbReference>
<dbReference type="InterPro" id="IPR007122">
    <property type="entry name" value="Villin/Gelsolin"/>
</dbReference>
<keyword evidence="11 25" id="KW-0812">Transmembrane</keyword>
<evidence type="ECO:0000256" key="8">
    <source>
        <dbReference type="ARBA" id="ARBA00022475"/>
    </source>
</evidence>